<proteinExistence type="predicted"/>
<evidence type="ECO:0008006" key="3">
    <source>
        <dbReference type="Google" id="ProtNLM"/>
    </source>
</evidence>
<accession>A0AAP3EXH4</accession>
<name>A0AAP3EXH4_RIEAN</name>
<dbReference type="AlphaFoldDB" id="A0AAP3EXH4"/>
<protein>
    <recommendedName>
        <fullName evidence="3">Outer membrane protein beta-barrel domain-containing protein</fullName>
    </recommendedName>
</protein>
<reference evidence="1" key="1">
    <citation type="submission" date="2022-10" db="EMBL/GenBank/DDBJ databases">
        <title>Sifting through the core-genome to identify putative cross-protective antigens against Riemerella anatipestifer.</title>
        <authorList>
            <person name="Zheng X."/>
            <person name="Zhang W."/>
        </authorList>
    </citation>
    <scope>NUCLEOTIDE SEQUENCE</scope>
    <source>
        <strain evidence="1">ZWRA178</strain>
    </source>
</reference>
<evidence type="ECO:0000313" key="2">
    <source>
        <dbReference type="Proteomes" id="UP001207440"/>
    </source>
</evidence>
<dbReference type="RefSeq" id="WP_153937324.1">
    <property type="nucleotide sequence ID" value="NZ_CP033039.1"/>
</dbReference>
<evidence type="ECO:0000313" key="1">
    <source>
        <dbReference type="EMBL" id="MCW0524994.1"/>
    </source>
</evidence>
<sequence>MKKILILSTSLMMTSIIYSQKFSASVDFGMPTGKIAKHTSSNIGLGLAYTKSISDKFSLGLTTGYSHYFVKSSGKDIGTVPLALKVQSFFSGNKVYADLDLGYSFSINNSFEGGLYTYPKVGYILNKNGKLYVGYKNTMSSYKHNIIGNSAIKSGAIGLGSINFGIDWSF</sequence>
<organism evidence="1 2">
    <name type="scientific">Riemerella anatipestifer</name>
    <name type="common">Moraxella anatipestifer</name>
    <dbReference type="NCBI Taxonomy" id="34085"/>
    <lineage>
        <taxon>Bacteria</taxon>
        <taxon>Pseudomonadati</taxon>
        <taxon>Bacteroidota</taxon>
        <taxon>Flavobacteriia</taxon>
        <taxon>Flavobacteriales</taxon>
        <taxon>Weeksellaceae</taxon>
        <taxon>Riemerella</taxon>
    </lineage>
</organism>
<dbReference type="Proteomes" id="UP001207440">
    <property type="component" value="Unassembled WGS sequence"/>
</dbReference>
<dbReference type="EMBL" id="JAOZYT010000157">
    <property type="protein sequence ID" value="MCW0524994.1"/>
    <property type="molecule type" value="Genomic_DNA"/>
</dbReference>
<comment type="caution">
    <text evidence="1">The sequence shown here is derived from an EMBL/GenBank/DDBJ whole genome shotgun (WGS) entry which is preliminary data.</text>
</comment>
<gene>
    <name evidence="1" type="ORF">OKE68_11840</name>
</gene>